<dbReference type="EMBL" id="JAULSV010000003">
    <property type="protein sequence ID" value="KAK0648687.1"/>
    <property type="molecule type" value="Genomic_DNA"/>
</dbReference>
<sequence>MRLINTSTLKLHEFFGEIPKYAILSHTWGDEEVDFEEFSNNPRGSSAGHLKIHGACREALTDELEYLWVDTCCILKSSSAELSEAINSMFRWYHEAKVCYVYLADFNHQTHLSNHPDDLGSGIARCRWFTRGWCLQELLAPADVCFYDNEWQYVGSKVGLCEEISDITLIDREALNHSESLSSFPTATRMSWAAKRQTTRIEDAAYSLLGIFDINMPMLYGEGKKAFIRLQEEIIKHSNDLSIFAWTYPTDSLEAWQEPTGSHFVDMFAPSPSFFNGCHDVRHQWRSIPQATQFNISNRGIHVMGKSLSTFTASQEQSELEPCHALSLGCTEPVDRPEGAEEDVIFILLRMVGPGLFARINSRHRMVSQSGYLREQWMRPGSISIMPNIPRYLPGTLAYFCPFASFKVILQSHGLLVEESSAIRSLGPTDAWDLPNSRFMTVADTSFIAYVKIQPGVAATNDNSFIAVLRLQYQYSASEATWRLPLDPEPVVQLIPATIWEIYESEGKTIRSIANQASFYQVAVTDIDTPNELDLPDFHVEASVGTGIVEGVHAHHVTIRWDKRPHR</sequence>
<evidence type="ECO:0000259" key="2">
    <source>
        <dbReference type="Pfam" id="PF26640"/>
    </source>
</evidence>
<dbReference type="InterPro" id="IPR010730">
    <property type="entry name" value="HET"/>
</dbReference>
<gene>
    <name evidence="3" type="ORF">B0T16DRAFT_348887</name>
</gene>
<dbReference type="Proteomes" id="UP001174936">
    <property type="component" value="Unassembled WGS sequence"/>
</dbReference>
<dbReference type="AlphaFoldDB" id="A0AA39YBZ3"/>
<comment type="caution">
    <text evidence="3">The sequence shown here is derived from an EMBL/GenBank/DDBJ whole genome shotgun (WGS) entry which is preliminary data.</text>
</comment>
<protein>
    <submittedName>
        <fullName evidence="3">Heterokaryon incompatibility protein-domain-containing protein</fullName>
    </submittedName>
</protein>
<name>A0AA39YBZ3_9PEZI</name>
<dbReference type="Pfam" id="PF26640">
    <property type="entry name" value="DUF8212"/>
    <property type="match status" value="1"/>
</dbReference>
<reference evidence="3" key="1">
    <citation type="submission" date="2023-06" db="EMBL/GenBank/DDBJ databases">
        <title>Genome-scale phylogeny and comparative genomics of the fungal order Sordariales.</title>
        <authorList>
            <consortium name="Lawrence Berkeley National Laboratory"/>
            <person name="Hensen N."/>
            <person name="Bonometti L."/>
            <person name="Westerberg I."/>
            <person name="Brannstrom I.O."/>
            <person name="Guillou S."/>
            <person name="Cros-Aarteil S."/>
            <person name="Calhoun S."/>
            <person name="Haridas S."/>
            <person name="Kuo A."/>
            <person name="Mondo S."/>
            <person name="Pangilinan J."/>
            <person name="Riley R."/>
            <person name="Labutti K."/>
            <person name="Andreopoulos B."/>
            <person name="Lipzen A."/>
            <person name="Chen C."/>
            <person name="Yanf M."/>
            <person name="Daum C."/>
            <person name="Ng V."/>
            <person name="Clum A."/>
            <person name="Steindorff A."/>
            <person name="Ohm R."/>
            <person name="Martin F."/>
            <person name="Silar P."/>
            <person name="Natvig D."/>
            <person name="Lalanne C."/>
            <person name="Gautier V."/>
            <person name="Ament-Velasquez S.L."/>
            <person name="Kruys A."/>
            <person name="Hutchinson M.I."/>
            <person name="Powell A.J."/>
            <person name="Barry K."/>
            <person name="Miller A.N."/>
            <person name="Grigoriev I.V."/>
            <person name="Debuchy R."/>
            <person name="Gladieux P."/>
            <person name="Thoren M.H."/>
            <person name="Johannesson H."/>
        </authorList>
    </citation>
    <scope>NUCLEOTIDE SEQUENCE</scope>
    <source>
        <strain evidence="3">SMH2532-1</strain>
    </source>
</reference>
<feature type="domain" description="Heterokaryon incompatibility" evidence="1">
    <location>
        <begin position="21"/>
        <end position="110"/>
    </location>
</feature>
<proteinExistence type="predicted"/>
<accession>A0AA39YBZ3</accession>
<evidence type="ECO:0000313" key="4">
    <source>
        <dbReference type="Proteomes" id="UP001174936"/>
    </source>
</evidence>
<feature type="domain" description="DUF8212" evidence="2">
    <location>
        <begin position="225"/>
        <end position="278"/>
    </location>
</feature>
<dbReference type="PANTHER" id="PTHR10622:SF12">
    <property type="entry name" value="HET DOMAIN-CONTAINING PROTEIN"/>
    <property type="match status" value="1"/>
</dbReference>
<evidence type="ECO:0000259" key="1">
    <source>
        <dbReference type="Pfam" id="PF06985"/>
    </source>
</evidence>
<organism evidence="3 4">
    <name type="scientific">Cercophora newfieldiana</name>
    <dbReference type="NCBI Taxonomy" id="92897"/>
    <lineage>
        <taxon>Eukaryota</taxon>
        <taxon>Fungi</taxon>
        <taxon>Dikarya</taxon>
        <taxon>Ascomycota</taxon>
        <taxon>Pezizomycotina</taxon>
        <taxon>Sordariomycetes</taxon>
        <taxon>Sordariomycetidae</taxon>
        <taxon>Sordariales</taxon>
        <taxon>Lasiosphaeriaceae</taxon>
        <taxon>Cercophora</taxon>
    </lineage>
</organism>
<evidence type="ECO:0000313" key="3">
    <source>
        <dbReference type="EMBL" id="KAK0648687.1"/>
    </source>
</evidence>
<dbReference type="PANTHER" id="PTHR10622">
    <property type="entry name" value="HET DOMAIN-CONTAINING PROTEIN"/>
    <property type="match status" value="1"/>
</dbReference>
<keyword evidence="4" id="KW-1185">Reference proteome</keyword>
<dbReference type="Pfam" id="PF06985">
    <property type="entry name" value="HET"/>
    <property type="match status" value="1"/>
</dbReference>
<dbReference type="InterPro" id="IPR058525">
    <property type="entry name" value="DUF8212"/>
</dbReference>